<keyword evidence="5" id="KW-0804">Transcription</keyword>
<evidence type="ECO:0000259" key="7">
    <source>
        <dbReference type="PROSITE" id="PS50949"/>
    </source>
</evidence>
<evidence type="ECO:0000256" key="3">
    <source>
        <dbReference type="ARBA" id="ARBA00023015"/>
    </source>
</evidence>
<dbReference type="InterPro" id="IPR015424">
    <property type="entry name" value="PyrdxlP-dep_Trfase"/>
</dbReference>
<evidence type="ECO:0000313" key="9">
    <source>
        <dbReference type="Proteomes" id="UP000237752"/>
    </source>
</evidence>
<keyword evidence="4" id="KW-0238">DNA-binding</keyword>
<dbReference type="Gene3D" id="3.40.640.10">
    <property type="entry name" value="Type I PLP-dependent aspartate aminotransferase-like (Major domain)"/>
    <property type="match status" value="1"/>
</dbReference>
<dbReference type="AlphaFoldDB" id="A0A2T1A2Z4"/>
<dbReference type="InterPro" id="IPR036390">
    <property type="entry name" value="WH_DNA-bd_sf"/>
</dbReference>
<dbReference type="InterPro" id="IPR051446">
    <property type="entry name" value="HTH_trans_reg/aminotransferase"/>
</dbReference>
<comment type="similarity">
    <text evidence="1">In the C-terminal section; belongs to the class-I pyridoxal-phosphate-dependent aminotransferase family.</text>
</comment>
<dbReference type="SUPFAM" id="SSF46785">
    <property type="entry name" value="Winged helix' DNA-binding domain"/>
    <property type="match status" value="1"/>
</dbReference>
<dbReference type="InterPro" id="IPR004839">
    <property type="entry name" value="Aminotransferase_I/II_large"/>
</dbReference>
<protein>
    <submittedName>
        <fullName evidence="8">GntR family transcriptional regulator</fullName>
    </submittedName>
</protein>
<dbReference type="Pfam" id="PF00155">
    <property type="entry name" value="Aminotran_1_2"/>
    <property type="match status" value="1"/>
</dbReference>
<dbReference type="PROSITE" id="PS50949">
    <property type="entry name" value="HTH_GNTR"/>
    <property type="match status" value="1"/>
</dbReference>
<accession>A0A2T1A2Z4</accession>
<dbReference type="CDD" id="cd00609">
    <property type="entry name" value="AAT_like"/>
    <property type="match status" value="1"/>
</dbReference>
<comment type="caution">
    <text evidence="8">The sequence shown here is derived from an EMBL/GenBank/DDBJ whole genome shotgun (WGS) entry which is preliminary data.</text>
</comment>
<organism evidence="8 9">
    <name type="scientific">Antricoccus suffuscus</name>
    <dbReference type="NCBI Taxonomy" id="1629062"/>
    <lineage>
        <taxon>Bacteria</taxon>
        <taxon>Bacillati</taxon>
        <taxon>Actinomycetota</taxon>
        <taxon>Actinomycetes</taxon>
        <taxon>Geodermatophilales</taxon>
        <taxon>Antricoccaceae</taxon>
        <taxon>Antricoccus</taxon>
    </lineage>
</organism>
<keyword evidence="2" id="KW-0663">Pyridoxal phosphate</keyword>
<dbReference type="Gene3D" id="1.10.10.10">
    <property type="entry name" value="Winged helix-like DNA-binding domain superfamily/Winged helix DNA-binding domain"/>
    <property type="match status" value="1"/>
</dbReference>
<feature type="region of interest" description="Disordered" evidence="6">
    <location>
        <begin position="93"/>
        <end position="121"/>
    </location>
</feature>
<dbReference type="PANTHER" id="PTHR46577:SF1">
    <property type="entry name" value="HTH-TYPE TRANSCRIPTIONAL REGULATORY PROTEIN GABR"/>
    <property type="match status" value="1"/>
</dbReference>
<dbReference type="InterPro" id="IPR000524">
    <property type="entry name" value="Tscrpt_reg_HTH_GntR"/>
</dbReference>
<gene>
    <name evidence="8" type="ORF">CLV47_10320</name>
</gene>
<sequence>MPRISHQPTFAITLPRNASPLRHRICDALLAKVADGTLQPGDHVPSTRMLAQTLRVSRGAVVAAYDELLAAGYLIAKPGSGTQIATGADRAMRAGASTHAAPKRARSASRPRSLPVHKWSLQPGSPDSTLINRADWNRAWRAAAAAPIGDQPPRSLGHVGLREALSDHLRRSRGVNYGPDDLFILPGVAAAVRVIAEAAGANRRAVAVEDPGYTNAHRALTATGAKLQSARVDEHGIDPASISRAAIMAYTTPANQYPLGSRLSVDRRAELIDWARAGGRTIIEDDYDGEFRYDVSPMPAVASLAGATDVVAYIGTASKILTPTLRIAWLAPPPHLAERVRAVIDDSALDVCATSTTALAHFVASGALTRHLARAARTYYARRSAFLGALRREQPDLEVRGIDAGLHVTIPLPDGTDEDRFLTALAARGVGAAGLSSYTLTERPSRGIICGYARLPESQAALVAHEICAELRSHTR</sequence>
<dbReference type="Proteomes" id="UP000237752">
    <property type="component" value="Unassembled WGS sequence"/>
</dbReference>
<evidence type="ECO:0000256" key="5">
    <source>
        <dbReference type="ARBA" id="ARBA00023163"/>
    </source>
</evidence>
<dbReference type="PANTHER" id="PTHR46577">
    <property type="entry name" value="HTH-TYPE TRANSCRIPTIONAL REGULATORY PROTEIN GABR"/>
    <property type="match status" value="1"/>
</dbReference>
<reference evidence="8 9" key="1">
    <citation type="submission" date="2018-03" db="EMBL/GenBank/DDBJ databases">
        <title>Genomic Encyclopedia of Archaeal and Bacterial Type Strains, Phase II (KMG-II): from individual species to whole genera.</title>
        <authorList>
            <person name="Goeker M."/>
        </authorList>
    </citation>
    <scope>NUCLEOTIDE SEQUENCE [LARGE SCALE GENOMIC DNA]</scope>
    <source>
        <strain evidence="8 9">DSM 100065</strain>
    </source>
</reference>
<dbReference type="CDD" id="cd07377">
    <property type="entry name" value="WHTH_GntR"/>
    <property type="match status" value="1"/>
</dbReference>
<evidence type="ECO:0000256" key="1">
    <source>
        <dbReference type="ARBA" id="ARBA00005384"/>
    </source>
</evidence>
<dbReference type="InterPro" id="IPR015421">
    <property type="entry name" value="PyrdxlP-dep_Trfase_major"/>
</dbReference>
<dbReference type="GO" id="GO:0003700">
    <property type="term" value="F:DNA-binding transcription factor activity"/>
    <property type="evidence" value="ECO:0007669"/>
    <property type="project" value="InterPro"/>
</dbReference>
<keyword evidence="3" id="KW-0805">Transcription regulation</keyword>
<evidence type="ECO:0000256" key="6">
    <source>
        <dbReference type="SAM" id="MobiDB-lite"/>
    </source>
</evidence>
<dbReference type="GO" id="GO:0003677">
    <property type="term" value="F:DNA binding"/>
    <property type="evidence" value="ECO:0007669"/>
    <property type="project" value="UniProtKB-KW"/>
</dbReference>
<dbReference type="SMART" id="SM00345">
    <property type="entry name" value="HTH_GNTR"/>
    <property type="match status" value="1"/>
</dbReference>
<dbReference type="SUPFAM" id="SSF53383">
    <property type="entry name" value="PLP-dependent transferases"/>
    <property type="match status" value="1"/>
</dbReference>
<dbReference type="RefSeq" id="WP_106347963.1">
    <property type="nucleotide sequence ID" value="NZ_PVUE01000003.1"/>
</dbReference>
<dbReference type="InterPro" id="IPR036388">
    <property type="entry name" value="WH-like_DNA-bd_sf"/>
</dbReference>
<evidence type="ECO:0000256" key="2">
    <source>
        <dbReference type="ARBA" id="ARBA00022898"/>
    </source>
</evidence>
<dbReference type="EMBL" id="PVUE01000003">
    <property type="protein sequence ID" value="PRZ42970.1"/>
    <property type="molecule type" value="Genomic_DNA"/>
</dbReference>
<proteinExistence type="inferred from homology"/>
<dbReference type="OrthoDB" id="199743at2"/>
<evidence type="ECO:0000313" key="8">
    <source>
        <dbReference type="EMBL" id="PRZ42970.1"/>
    </source>
</evidence>
<name>A0A2T1A2Z4_9ACTN</name>
<dbReference type="GO" id="GO:0030170">
    <property type="term" value="F:pyridoxal phosphate binding"/>
    <property type="evidence" value="ECO:0007669"/>
    <property type="project" value="InterPro"/>
</dbReference>
<evidence type="ECO:0000256" key="4">
    <source>
        <dbReference type="ARBA" id="ARBA00023125"/>
    </source>
</evidence>
<keyword evidence="9" id="KW-1185">Reference proteome</keyword>
<dbReference type="Pfam" id="PF00392">
    <property type="entry name" value="GntR"/>
    <property type="match status" value="1"/>
</dbReference>
<feature type="domain" description="HTH gntR-type" evidence="7">
    <location>
        <begin position="19"/>
        <end position="87"/>
    </location>
</feature>